<sequence length="125" mass="13473">MPSFSIPESDQRYVVGNVVASVDRDGAQQVDPSGVLLWEVRVMADATPEPGRDRLPTPEIIRIQVPAAQMPQLQFGQPARFAGLVARTWSARDGRQGIMYQAAGLLTAQPHPQVKGAAPTAETGR</sequence>
<proteinExistence type="predicted"/>
<dbReference type="Proteomes" id="UP001589788">
    <property type="component" value="Unassembled WGS sequence"/>
</dbReference>
<evidence type="ECO:0008006" key="3">
    <source>
        <dbReference type="Google" id="ProtNLM"/>
    </source>
</evidence>
<reference evidence="1 2" key="1">
    <citation type="submission" date="2024-09" db="EMBL/GenBank/DDBJ databases">
        <authorList>
            <person name="Sun Q."/>
            <person name="Mori K."/>
        </authorList>
    </citation>
    <scope>NUCLEOTIDE SEQUENCE [LARGE SCALE GENOMIC DNA]</scope>
    <source>
        <strain evidence="1 2">JCM 15389</strain>
    </source>
</reference>
<protein>
    <recommendedName>
        <fullName evidence="3">Plasmid replication, integration and excision activator</fullName>
    </recommendedName>
</protein>
<evidence type="ECO:0000313" key="2">
    <source>
        <dbReference type="Proteomes" id="UP001589788"/>
    </source>
</evidence>
<evidence type="ECO:0000313" key="1">
    <source>
        <dbReference type="EMBL" id="MFC0080576.1"/>
    </source>
</evidence>
<keyword evidence="2" id="KW-1185">Reference proteome</keyword>
<gene>
    <name evidence="1" type="ORF">ACFFRE_00185</name>
</gene>
<organism evidence="1 2">
    <name type="scientific">Aciditerrimonas ferrireducens</name>
    <dbReference type="NCBI Taxonomy" id="667306"/>
    <lineage>
        <taxon>Bacteria</taxon>
        <taxon>Bacillati</taxon>
        <taxon>Actinomycetota</taxon>
        <taxon>Acidimicrobiia</taxon>
        <taxon>Acidimicrobiales</taxon>
        <taxon>Acidimicrobiaceae</taxon>
        <taxon>Aciditerrimonas</taxon>
    </lineage>
</organism>
<dbReference type="EMBL" id="JBHLYQ010000001">
    <property type="protein sequence ID" value="MFC0080576.1"/>
    <property type="molecule type" value="Genomic_DNA"/>
</dbReference>
<accession>A0ABV6C154</accession>
<name>A0ABV6C154_9ACTN</name>
<comment type="caution">
    <text evidence="1">The sequence shown here is derived from an EMBL/GenBank/DDBJ whole genome shotgun (WGS) entry which is preliminary data.</text>
</comment>
<dbReference type="RefSeq" id="WP_377786924.1">
    <property type="nucleotide sequence ID" value="NZ_JBHLYQ010000001.1"/>
</dbReference>